<sequence>MEMRAEIAESAASADPDVGLRAVAALRTLTEELEALQVDRARRSGWSWQDIAARLGVSKQTVHRKHGRRVRG</sequence>
<dbReference type="Gene3D" id="1.10.10.10">
    <property type="entry name" value="Winged helix-like DNA-binding domain superfamily/Winged helix DNA-binding domain"/>
    <property type="match status" value="1"/>
</dbReference>
<name>A0A9W6VI44_9PSEU</name>
<dbReference type="InterPro" id="IPR036388">
    <property type="entry name" value="WH-like_DNA-bd_sf"/>
</dbReference>
<accession>A0A9W6VI44</accession>
<dbReference type="Pfam" id="PF13384">
    <property type="entry name" value="HTH_23"/>
    <property type="match status" value="1"/>
</dbReference>
<dbReference type="EMBL" id="BSTI01000010">
    <property type="protein sequence ID" value="GLY68004.1"/>
    <property type="molecule type" value="Genomic_DNA"/>
</dbReference>
<dbReference type="AlphaFoldDB" id="A0A9W6VI44"/>
<comment type="caution">
    <text evidence="1">The sequence shown here is derived from an EMBL/GenBank/DDBJ whole genome shotgun (WGS) entry which is preliminary data.</text>
</comment>
<gene>
    <name evidence="1" type="ORF">Atai01_46230</name>
</gene>
<reference evidence="1" key="1">
    <citation type="submission" date="2023-03" db="EMBL/GenBank/DDBJ databases">
        <title>Amycolatopsis taiwanensis NBRC 103393.</title>
        <authorList>
            <person name="Ichikawa N."/>
            <person name="Sato H."/>
            <person name="Tonouchi N."/>
        </authorList>
    </citation>
    <scope>NUCLEOTIDE SEQUENCE</scope>
    <source>
        <strain evidence="1">NBRC 103393</strain>
    </source>
</reference>
<dbReference type="RefSeq" id="WP_027944957.1">
    <property type="nucleotide sequence ID" value="NZ_BSTI01000010.1"/>
</dbReference>
<dbReference type="Proteomes" id="UP001165136">
    <property type="component" value="Unassembled WGS sequence"/>
</dbReference>
<protein>
    <recommendedName>
        <fullName evidence="3">RNA polymerase subunit sigma-70</fullName>
    </recommendedName>
</protein>
<organism evidence="1 2">
    <name type="scientific">Amycolatopsis taiwanensis</name>
    <dbReference type="NCBI Taxonomy" id="342230"/>
    <lineage>
        <taxon>Bacteria</taxon>
        <taxon>Bacillati</taxon>
        <taxon>Actinomycetota</taxon>
        <taxon>Actinomycetes</taxon>
        <taxon>Pseudonocardiales</taxon>
        <taxon>Pseudonocardiaceae</taxon>
        <taxon>Amycolatopsis</taxon>
    </lineage>
</organism>
<keyword evidence="2" id="KW-1185">Reference proteome</keyword>
<evidence type="ECO:0000313" key="1">
    <source>
        <dbReference type="EMBL" id="GLY68004.1"/>
    </source>
</evidence>
<evidence type="ECO:0000313" key="2">
    <source>
        <dbReference type="Proteomes" id="UP001165136"/>
    </source>
</evidence>
<proteinExistence type="predicted"/>
<evidence type="ECO:0008006" key="3">
    <source>
        <dbReference type="Google" id="ProtNLM"/>
    </source>
</evidence>